<keyword evidence="2 5" id="KW-0479">Metal-binding</keyword>
<comment type="similarity">
    <text evidence="1">Belongs to the inositol monophosphatase superfamily.</text>
</comment>
<keyword evidence="7" id="KW-1185">Reference proteome</keyword>
<comment type="cofactor">
    <cofactor evidence="5">
        <name>Mg(2+)</name>
        <dbReference type="ChEBI" id="CHEBI:18420"/>
    </cofactor>
</comment>
<dbReference type="Pfam" id="PF00459">
    <property type="entry name" value="Inositol_P"/>
    <property type="match status" value="1"/>
</dbReference>
<evidence type="ECO:0000256" key="4">
    <source>
        <dbReference type="ARBA" id="ARBA00022842"/>
    </source>
</evidence>
<evidence type="ECO:0000256" key="5">
    <source>
        <dbReference type="PIRSR" id="PIRSR600760-2"/>
    </source>
</evidence>
<feature type="binding site" evidence="5">
    <location>
        <position position="224"/>
    </location>
    <ligand>
        <name>Mg(2+)</name>
        <dbReference type="ChEBI" id="CHEBI:18420"/>
        <label>1</label>
        <note>catalytic</note>
    </ligand>
</feature>
<dbReference type="GO" id="GO:0006020">
    <property type="term" value="P:inositol metabolic process"/>
    <property type="evidence" value="ECO:0007669"/>
    <property type="project" value="TreeGrafter"/>
</dbReference>
<dbReference type="PANTHER" id="PTHR20854:SF4">
    <property type="entry name" value="INOSITOL-1-MONOPHOSPHATASE-RELATED"/>
    <property type="match status" value="1"/>
</dbReference>
<dbReference type="GO" id="GO:0007165">
    <property type="term" value="P:signal transduction"/>
    <property type="evidence" value="ECO:0007669"/>
    <property type="project" value="TreeGrafter"/>
</dbReference>
<evidence type="ECO:0000256" key="1">
    <source>
        <dbReference type="ARBA" id="ARBA00009759"/>
    </source>
</evidence>
<feature type="binding site" evidence="5">
    <location>
        <position position="103"/>
    </location>
    <ligand>
        <name>Mg(2+)</name>
        <dbReference type="ChEBI" id="CHEBI:18420"/>
        <label>1</label>
        <note>catalytic</note>
    </ligand>
</feature>
<keyword evidence="4 5" id="KW-0460">Magnesium</keyword>
<dbReference type="InterPro" id="IPR020583">
    <property type="entry name" value="Inositol_monoP_metal-BS"/>
</dbReference>
<gene>
    <name evidence="6" type="ORF">DS843_00575</name>
</gene>
<evidence type="ECO:0000256" key="2">
    <source>
        <dbReference type="ARBA" id="ARBA00022723"/>
    </source>
</evidence>
<evidence type="ECO:0000313" key="6">
    <source>
        <dbReference type="EMBL" id="KAA0683973.1"/>
    </source>
</evidence>
<dbReference type="Proteomes" id="UP000480854">
    <property type="component" value="Unassembled WGS sequence"/>
</dbReference>
<dbReference type="OrthoDB" id="9785695at2"/>
<feature type="binding site" evidence="5">
    <location>
        <position position="77"/>
    </location>
    <ligand>
        <name>Mg(2+)</name>
        <dbReference type="ChEBI" id="CHEBI:18420"/>
        <label>1</label>
        <note>catalytic</note>
    </ligand>
</feature>
<feature type="binding site" evidence="5">
    <location>
        <position position="102"/>
    </location>
    <ligand>
        <name>Mg(2+)</name>
        <dbReference type="ChEBI" id="CHEBI:18420"/>
        <label>1</label>
        <note>catalytic</note>
    </ligand>
</feature>
<dbReference type="PANTHER" id="PTHR20854">
    <property type="entry name" value="INOSITOL MONOPHOSPHATASE"/>
    <property type="match status" value="1"/>
</dbReference>
<keyword evidence="3" id="KW-0378">Hydrolase</keyword>
<dbReference type="Gene3D" id="3.40.190.80">
    <property type="match status" value="1"/>
</dbReference>
<organism evidence="6 7">
    <name type="scientific">Roseomonas genomospecies 6</name>
    <dbReference type="NCBI Taxonomy" id="214106"/>
    <lineage>
        <taxon>Bacteria</taxon>
        <taxon>Pseudomonadati</taxon>
        <taxon>Pseudomonadota</taxon>
        <taxon>Alphaproteobacteria</taxon>
        <taxon>Acetobacterales</taxon>
        <taxon>Roseomonadaceae</taxon>
        <taxon>Roseomonas</taxon>
    </lineage>
</organism>
<dbReference type="SUPFAM" id="SSF56655">
    <property type="entry name" value="Carbohydrate phosphatase"/>
    <property type="match status" value="1"/>
</dbReference>
<dbReference type="GO" id="GO:0008934">
    <property type="term" value="F:inositol monophosphate 1-phosphatase activity"/>
    <property type="evidence" value="ECO:0007669"/>
    <property type="project" value="TreeGrafter"/>
</dbReference>
<evidence type="ECO:0000313" key="7">
    <source>
        <dbReference type="Proteomes" id="UP000480854"/>
    </source>
</evidence>
<dbReference type="InterPro" id="IPR000760">
    <property type="entry name" value="Inositol_monophosphatase-like"/>
</dbReference>
<dbReference type="Gene3D" id="3.30.540.10">
    <property type="entry name" value="Fructose-1,6-Bisphosphatase, subunit A, domain 1"/>
    <property type="match status" value="1"/>
</dbReference>
<proteinExistence type="inferred from homology"/>
<comment type="caution">
    <text evidence="6">The sequence shown here is derived from an EMBL/GenBank/DDBJ whole genome shotgun (WGS) entry which is preliminary data.</text>
</comment>
<dbReference type="PRINTS" id="PR00377">
    <property type="entry name" value="IMPHPHTASES"/>
</dbReference>
<evidence type="ECO:0000256" key="3">
    <source>
        <dbReference type="ARBA" id="ARBA00022801"/>
    </source>
</evidence>
<reference evidence="6 7" key="1">
    <citation type="submission" date="2018-07" db="EMBL/GenBank/DDBJ databases">
        <title>Genome sequence of Azospirillum sp. ATCC 49961.</title>
        <authorList>
            <person name="Sant'Anna F.H."/>
            <person name="Baldani J.I."/>
            <person name="Zilli J.E."/>
            <person name="Reis V.M."/>
            <person name="Hartmann A."/>
            <person name="Cruz L."/>
            <person name="de Souza E.M."/>
            <person name="de Oliveira Pedrosa F."/>
            <person name="Passaglia L.M.P."/>
        </authorList>
    </citation>
    <scope>NUCLEOTIDE SEQUENCE [LARGE SCALE GENOMIC DNA]</scope>
    <source>
        <strain evidence="6 7">ATCC 49961</strain>
    </source>
</reference>
<name>A0A9W7NNP0_9PROT</name>
<sequence length="274" mass="29613">MTDFPIPCPIPDVDRVSALIRDVAETEILPYFRDLANAGIREKTGPADLVTLADEAGERALTPRLMDLLPGSTVVGEEAVSADETLLDRIHGDAPVWIIDPIDGTLNFANGRPLFAVIVALACRGETVAGWIYDPCDGRTATAVKGQGAYLNGARVRVAPAVPLPEMTGALSTRFCSEELGRQLDERGRSLGPRVCLASAAQEYLRLLEGKAHFSLYHRLMPWDHAAGVLLHEEAGGYSALFDGTPYRPTALNGGVMLTPDRASWEAMHRHLFG</sequence>
<dbReference type="PROSITE" id="PS00629">
    <property type="entry name" value="IMP_1"/>
    <property type="match status" value="1"/>
</dbReference>
<accession>A0A9W7NNP0</accession>
<dbReference type="GO" id="GO:0046872">
    <property type="term" value="F:metal ion binding"/>
    <property type="evidence" value="ECO:0007669"/>
    <property type="project" value="UniProtKB-KW"/>
</dbReference>
<dbReference type="EMBL" id="QOKW01000001">
    <property type="protein sequence ID" value="KAA0683973.1"/>
    <property type="molecule type" value="Genomic_DNA"/>
</dbReference>
<protein>
    <submittedName>
        <fullName evidence="6">Inositol monophosphatase</fullName>
    </submittedName>
</protein>
<dbReference type="AlphaFoldDB" id="A0A9W7NNP0"/>
<feature type="binding site" evidence="5">
    <location>
        <position position="100"/>
    </location>
    <ligand>
        <name>Mg(2+)</name>
        <dbReference type="ChEBI" id="CHEBI:18420"/>
        <label>1</label>
        <note>catalytic</note>
    </ligand>
</feature>